<organism evidence="1">
    <name type="scientific">Anopheles marajoara</name>
    <dbReference type="NCBI Taxonomy" id="58244"/>
    <lineage>
        <taxon>Eukaryota</taxon>
        <taxon>Metazoa</taxon>
        <taxon>Ecdysozoa</taxon>
        <taxon>Arthropoda</taxon>
        <taxon>Hexapoda</taxon>
        <taxon>Insecta</taxon>
        <taxon>Pterygota</taxon>
        <taxon>Neoptera</taxon>
        <taxon>Endopterygota</taxon>
        <taxon>Diptera</taxon>
        <taxon>Nematocera</taxon>
        <taxon>Culicoidea</taxon>
        <taxon>Culicidae</taxon>
        <taxon>Anophelinae</taxon>
        <taxon>Anopheles</taxon>
    </lineage>
</organism>
<name>A0A2M4CAV6_9DIPT</name>
<sequence length="85" mass="9643">MLPVIASTIHMVSTVRSFTMAAARPILSLPLETSNTFLAEWILQKQIDGVLVDDPWHDCWHVQTPFPITSEHVCVCVCVCKHDRR</sequence>
<dbReference type="AlphaFoldDB" id="A0A2M4CAV6"/>
<protein>
    <submittedName>
        <fullName evidence="1">Putative secreted protein</fullName>
    </submittedName>
</protein>
<evidence type="ECO:0000313" key="1">
    <source>
        <dbReference type="EMBL" id="MBW62365.1"/>
    </source>
</evidence>
<proteinExistence type="predicted"/>
<reference evidence="1" key="1">
    <citation type="submission" date="2018-01" db="EMBL/GenBank/DDBJ databases">
        <title>An insight into the sialome of Amazonian anophelines.</title>
        <authorList>
            <person name="Ribeiro J.M."/>
            <person name="Scarpassa V."/>
            <person name="Calvo E."/>
        </authorList>
    </citation>
    <scope>NUCLEOTIDE SEQUENCE</scope>
    <source>
        <tissue evidence="1">Salivary glands</tissue>
    </source>
</reference>
<accession>A0A2M4CAV6</accession>
<dbReference type="EMBL" id="GGFJ01013224">
    <property type="protein sequence ID" value="MBW62365.1"/>
    <property type="molecule type" value="Transcribed_RNA"/>
</dbReference>